<feature type="compositionally biased region" description="Polar residues" evidence="1">
    <location>
        <begin position="83"/>
        <end position="96"/>
    </location>
</feature>
<protein>
    <submittedName>
        <fullName evidence="2">Uncharacterized protein</fullName>
    </submittedName>
</protein>
<accession>A0AAV6VGE5</accession>
<reference evidence="2 3" key="1">
    <citation type="journal article" date="2022" name="Nat. Ecol. Evol.">
        <title>A masculinizing supergene underlies an exaggerated male reproductive morph in a spider.</title>
        <authorList>
            <person name="Hendrickx F."/>
            <person name="De Corte Z."/>
            <person name="Sonet G."/>
            <person name="Van Belleghem S.M."/>
            <person name="Kostlbacher S."/>
            <person name="Vangestel C."/>
        </authorList>
    </citation>
    <scope>NUCLEOTIDE SEQUENCE [LARGE SCALE GENOMIC DNA]</scope>
    <source>
        <strain evidence="2">W744_W776</strain>
    </source>
</reference>
<dbReference type="EMBL" id="JAFNEN010000079">
    <property type="protein sequence ID" value="KAG8195762.1"/>
    <property type="molecule type" value="Genomic_DNA"/>
</dbReference>
<name>A0AAV6VGE5_9ARAC</name>
<evidence type="ECO:0000313" key="3">
    <source>
        <dbReference type="Proteomes" id="UP000827092"/>
    </source>
</evidence>
<feature type="compositionally biased region" description="Basic and acidic residues" evidence="1">
    <location>
        <begin position="15"/>
        <end position="41"/>
    </location>
</feature>
<evidence type="ECO:0000256" key="1">
    <source>
        <dbReference type="SAM" id="MobiDB-lite"/>
    </source>
</evidence>
<dbReference type="AlphaFoldDB" id="A0AAV6VGE5"/>
<dbReference type="Proteomes" id="UP000827092">
    <property type="component" value="Unassembled WGS sequence"/>
</dbReference>
<organism evidence="2 3">
    <name type="scientific">Oedothorax gibbosus</name>
    <dbReference type="NCBI Taxonomy" id="931172"/>
    <lineage>
        <taxon>Eukaryota</taxon>
        <taxon>Metazoa</taxon>
        <taxon>Ecdysozoa</taxon>
        <taxon>Arthropoda</taxon>
        <taxon>Chelicerata</taxon>
        <taxon>Arachnida</taxon>
        <taxon>Araneae</taxon>
        <taxon>Araneomorphae</taxon>
        <taxon>Entelegynae</taxon>
        <taxon>Araneoidea</taxon>
        <taxon>Linyphiidae</taxon>
        <taxon>Erigoninae</taxon>
        <taxon>Oedothorax</taxon>
    </lineage>
</organism>
<comment type="caution">
    <text evidence="2">The sequence shown here is derived from an EMBL/GenBank/DDBJ whole genome shotgun (WGS) entry which is preliminary data.</text>
</comment>
<keyword evidence="3" id="KW-1185">Reference proteome</keyword>
<sequence length="143" mass="16310">MESKEEVSKETVQSDDSREKPTDTECTSDRESSVESFHTNKSELSTTSESEQRPISDLIDIDDIELSDEESWLYKSPKKIPSANKNLDASKQGQNDDTPREDKTMLTITKTALVSKLNQLQLLKLEEERKANEKRIKRSTTKS</sequence>
<evidence type="ECO:0000313" key="2">
    <source>
        <dbReference type="EMBL" id="KAG8195762.1"/>
    </source>
</evidence>
<proteinExistence type="predicted"/>
<gene>
    <name evidence="2" type="ORF">JTE90_010638</name>
</gene>
<feature type="region of interest" description="Disordered" evidence="1">
    <location>
        <begin position="1"/>
        <end position="58"/>
    </location>
</feature>
<feature type="region of interest" description="Disordered" evidence="1">
    <location>
        <begin position="72"/>
        <end position="104"/>
    </location>
</feature>